<dbReference type="AlphaFoldDB" id="A0A0K2UZ44"/>
<evidence type="ECO:0000313" key="3">
    <source>
        <dbReference type="EMBL" id="CDW43528.1"/>
    </source>
</evidence>
<protein>
    <submittedName>
        <fullName evidence="3">Putative cardiolipin synthaselike [Bombyx mori]</fullName>
    </submittedName>
</protein>
<feature type="signal peptide" evidence="2">
    <location>
        <begin position="1"/>
        <end position="19"/>
    </location>
</feature>
<reference evidence="3" key="1">
    <citation type="submission" date="2014-05" db="EMBL/GenBank/DDBJ databases">
        <authorList>
            <person name="Chronopoulou M."/>
        </authorList>
    </citation>
    <scope>NUCLEOTIDE SEQUENCE</scope>
    <source>
        <tissue evidence="3">Whole organism</tissue>
    </source>
</reference>
<proteinExistence type="predicted"/>
<evidence type="ECO:0000256" key="2">
    <source>
        <dbReference type="SAM" id="SignalP"/>
    </source>
</evidence>
<organism evidence="3">
    <name type="scientific">Lepeophtheirus salmonis</name>
    <name type="common">Salmon louse</name>
    <name type="synonym">Caligus salmonis</name>
    <dbReference type="NCBI Taxonomy" id="72036"/>
    <lineage>
        <taxon>Eukaryota</taxon>
        <taxon>Metazoa</taxon>
        <taxon>Ecdysozoa</taxon>
        <taxon>Arthropoda</taxon>
        <taxon>Crustacea</taxon>
        <taxon>Multicrustacea</taxon>
        <taxon>Hexanauplia</taxon>
        <taxon>Copepoda</taxon>
        <taxon>Siphonostomatoida</taxon>
        <taxon>Caligidae</taxon>
        <taxon>Lepeophtheirus</taxon>
    </lineage>
</organism>
<accession>A0A0K2UZ44</accession>
<evidence type="ECO:0000256" key="1">
    <source>
        <dbReference type="SAM" id="Phobius"/>
    </source>
</evidence>
<dbReference type="OrthoDB" id="10020554at2759"/>
<dbReference type="EMBL" id="HACA01026167">
    <property type="protein sequence ID" value="CDW43528.1"/>
    <property type="molecule type" value="Transcribed_RNA"/>
</dbReference>
<keyword evidence="1" id="KW-0812">Transmembrane</keyword>
<feature type="transmembrane region" description="Helical" evidence="1">
    <location>
        <begin position="73"/>
        <end position="89"/>
    </location>
</feature>
<feature type="transmembrane region" description="Helical" evidence="1">
    <location>
        <begin position="34"/>
        <end position="52"/>
    </location>
</feature>
<name>A0A0K2UZ44_LEPSM</name>
<keyword evidence="1" id="KW-1133">Transmembrane helix</keyword>
<feature type="chain" id="PRO_5005489023" evidence="2">
    <location>
        <begin position="20"/>
        <end position="91"/>
    </location>
</feature>
<sequence>MVSKANTLIQLTLIGAALASPVFGYTDHYTLKGLMGLTAATTFASAVSYAFMKDTYSFSSRSYDHQFGKKMSAFIFFIGFNLFFTYQYPPF</sequence>
<keyword evidence="1" id="KW-0472">Membrane</keyword>
<keyword evidence="2" id="KW-0732">Signal</keyword>